<sequence>MSAFSTVMTKNSKMNWYKMSWISHFMFFMITLNFFSPMNIPKINYEWFSDNFSVPLMMLSCWITGLMIMSSYKILKNNNLVSFFLLNVMILNFIIIMVFTQKSLFSLYIFFEASLIPTLILILMWGYQPERLQAGMYMMIYTILGALPFLINIFFIYSHNAHLNLLIMMSLPIMPYQAMISFWWLFIILVFLVKLPIYSFHLWLPKAHVEAPVAGSMILAALLLKLGGYGINTINNNIFKYNFVLNYFIITLGLVGGVLSSLICLRQSDMKALIAYSSVGHMGLMLAGLLSSFEFGLKMALLMMIAHGLSSSGLFSMSNMMYEKSGSRSLFITKGFISLVPTFSMSFFLMCSINMAAPPSINLLSEAGLMISTVSISKFLMILLALMAFVSAVYTLFLFTNTQHGKISSFVNPFNNFKPLYYNVIFLHWIPAQLLILLSTTIC</sequence>
<evidence type="ECO:0000256" key="7">
    <source>
        <dbReference type="ARBA" id="ARBA00022692"/>
    </source>
</evidence>
<feature type="transmembrane region" description="Helical" evidence="16">
    <location>
        <begin position="21"/>
        <end position="40"/>
    </location>
</feature>
<geneLocation type="mitochondrion" evidence="19"/>
<feature type="transmembrane region" description="Helical" evidence="16">
    <location>
        <begin position="420"/>
        <end position="442"/>
    </location>
</feature>
<keyword evidence="12 16" id="KW-0830">Ubiquinone</keyword>
<keyword evidence="10 16" id="KW-1133">Transmembrane helix</keyword>
<dbReference type="SUPFAM" id="SSF56935">
    <property type="entry name" value="Porins"/>
    <property type="match status" value="1"/>
</dbReference>
<feature type="domain" description="NADH:ubiquinone oxidoreductase chain 4 N-terminal" evidence="18">
    <location>
        <begin position="4"/>
        <end position="97"/>
    </location>
</feature>
<keyword evidence="14 16" id="KW-0472">Membrane</keyword>
<evidence type="ECO:0000256" key="5">
    <source>
        <dbReference type="ARBA" id="ARBA00022448"/>
    </source>
</evidence>
<evidence type="ECO:0000256" key="13">
    <source>
        <dbReference type="ARBA" id="ARBA00023128"/>
    </source>
</evidence>
<feature type="transmembrane region" description="Helical" evidence="16">
    <location>
        <begin position="243"/>
        <end position="265"/>
    </location>
</feature>
<accession>Q34844</accession>
<evidence type="ECO:0000256" key="16">
    <source>
        <dbReference type="RuleBase" id="RU003297"/>
    </source>
</evidence>
<protein>
    <recommendedName>
        <fullName evidence="4 16">NADH-ubiquinone oxidoreductase chain 4</fullName>
        <ecNumber evidence="3 16">7.1.1.2</ecNumber>
    </recommendedName>
</protein>
<keyword evidence="11 16" id="KW-0520">NAD</keyword>
<dbReference type="AlphaFoldDB" id="Q34844"/>
<dbReference type="GO" id="GO:0048039">
    <property type="term" value="F:ubiquinone binding"/>
    <property type="evidence" value="ECO:0007669"/>
    <property type="project" value="TreeGrafter"/>
</dbReference>
<comment type="function">
    <text evidence="16">Core subunit of the mitochondrial membrane respiratory chain NADH dehydrogenase (Complex I) which catalyzes electron transfer from NADH through the respiratory chain, using ubiquinone as an electron acceptor. Essential for the catalytic activity and assembly of complex I.</text>
</comment>
<keyword evidence="13 16" id="KW-0496">Mitochondrion</keyword>
<dbReference type="PANTHER" id="PTHR43507">
    <property type="entry name" value="NADH-UBIQUINONE OXIDOREDUCTASE CHAIN 4"/>
    <property type="match status" value="1"/>
</dbReference>
<feature type="transmembrane region" description="Helical" evidence="16">
    <location>
        <begin position="178"/>
        <end position="197"/>
    </location>
</feature>
<evidence type="ECO:0000256" key="4">
    <source>
        <dbReference type="ARBA" id="ARBA00021006"/>
    </source>
</evidence>
<evidence type="ECO:0000259" key="18">
    <source>
        <dbReference type="Pfam" id="PF01059"/>
    </source>
</evidence>
<evidence type="ECO:0000256" key="15">
    <source>
        <dbReference type="ARBA" id="ARBA00049551"/>
    </source>
</evidence>
<dbReference type="GO" id="GO:0008137">
    <property type="term" value="F:NADH dehydrogenase (ubiquinone) activity"/>
    <property type="evidence" value="ECO:0007669"/>
    <property type="project" value="UniProtKB-UniRule"/>
</dbReference>
<feature type="transmembrane region" description="Helical" evidence="16">
    <location>
        <begin position="272"/>
        <end position="290"/>
    </location>
</feature>
<dbReference type="EC" id="7.1.1.2" evidence="3 16"/>
<organism evidence="19">
    <name type="scientific">Katharina tunicata</name>
    <name type="common">Black chiton</name>
    <name type="synonym">Chiton tunicatus</name>
    <dbReference type="NCBI Taxonomy" id="34587"/>
    <lineage>
        <taxon>Eukaryota</taxon>
        <taxon>Metazoa</taxon>
        <taxon>Spiralia</taxon>
        <taxon>Lophotrochozoa</taxon>
        <taxon>Mollusca</taxon>
        <taxon>Polyplacophora</taxon>
        <taxon>Neoloricata</taxon>
        <taxon>Chitonida</taxon>
        <taxon>Acanthochitonina</taxon>
        <taxon>Mopaliidae</taxon>
        <taxon>Katharina</taxon>
    </lineage>
</organism>
<dbReference type="RefSeq" id="NP_008178.2">
    <property type="nucleotide sequence ID" value="NC_001636.1"/>
</dbReference>
<dbReference type="GO" id="GO:0003954">
    <property type="term" value="F:NADH dehydrogenase activity"/>
    <property type="evidence" value="ECO:0007669"/>
    <property type="project" value="TreeGrafter"/>
</dbReference>
<dbReference type="GeneID" id="807836"/>
<evidence type="ECO:0000256" key="9">
    <source>
        <dbReference type="ARBA" id="ARBA00022982"/>
    </source>
</evidence>
<feature type="transmembrane region" description="Helical" evidence="16">
    <location>
        <begin position="376"/>
        <end position="399"/>
    </location>
</feature>
<dbReference type="InterPro" id="IPR000260">
    <property type="entry name" value="NADH4_N"/>
</dbReference>
<evidence type="ECO:0000256" key="1">
    <source>
        <dbReference type="ARBA" id="ARBA00004225"/>
    </source>
</evidence>
<feature type="domain" description="NADH:quinone oxidoreductase/Mrp antiporter transmembrane" evidence="17">
    <location>
        <begin position="103"/>
        <end position="387"/>
    </location>
</feature>
<evidence type="ECO:0000256" key="2">
    <source>
        <dbReference type="ARBA" id="ARBA00009025"/>
    </source>
</evidence>
<reference evidence="19" key="1">
    <citation type="journal article" date="1994" name="Genetics">
        <title>Complete DNA sequence of the mitochondrial genome of the black chiton, Katharina tunicata.</title>
        <authorList>
            <person name="Boore J.L."/>
            <person name="Brown W.M."/>
        </authorList>
    </citation>
    <scope>NUCLEOTIDE SEQUENCE</scope>
</reference>
<feature type="transmembrane region" description="Helical" evidence="16">
    <location>
        <begin position="80"/>
        <end position="99"/>
    </location>
</feature>
<dbReference type="GO" id="GO:0015990">
    <property type="term" value="P:electron transport coupled proton transport"/>
    <property type="evidence" value="ECO:0007669"/>
    <property type="project" value="TreeGrafter"/>
</dbReference>
<evidence type="ECO:0000256" key="10">
    <source>
        <dbReference type="ARBA" id="ARBA00022989"/>
    </source>
</evidence>
<dbReference type="Pfam" id="PF00361">
    <property type="entry name" value="Proton_antipo_M"/>
    <property type="match status" value="1"/>
</dbReference>
<dbReference type="PRINTS" id="PR01437">
    <property type="entry name" value="NUOXDRDTASE4"/>
</dbReference>
<dbReference type="InterPro" id="IPR003918">
    <property type="entry name" value="NADH_UbQ_OxRdtase"/>
</dbReference>
<name>Q34844_KATTU</name>
<evidence type="ECO:0000313" key="19">
    <source>
        <dbReference type="EMBL" id="AAC48367.1"/>
    </source>
</evidence>
<evidence type="ECO:0000256" key="14">
    <source>
        <dbReference type="ARBA" id="ARBA00023136"/>
    </source>
</evidence>
<evidence type="ECO:0000256" key="12">
    <source>
        <dbReference type="ARBA" id="ARBA00023075"/>
    </source>
</evidence>
<feature type="transmembrane region" description="Helical" evidence="16">
    <location>
        <begin position="209"/>
        <end position="231"/>
    </location>
</feature>
<keyword evidence="8" id="KW-1278">Translocase</keyword>
<evidence type="ECO:0000256" key="8">
    <source>
        <dbReference type="ARBA" id="ARBA00022967"/>
    </source>
</evidence>
<dbReference type="Pfam" id="PF01059">
    <property type="entry name" value="Oxidored_q5_N"/>
    <property type="match status" value="1"/>
</dbReference>
<dbReference type="CTD" id="4538"/>
<dbReference type="EMBL" id="U09810">
    <property type="protein sequence ID" value="AAC48367.1"/>
    <property type="molecule type" value="Genomic_DNA"/>
</dbReference>
<dbReference type="PANTHER" id="PTHR43507:SF20">
    <property type="entry name" value="NADH-UBIQUINONE OXIDOREDUCTASE CHAIN 4"/>
    <property type="match status" value="1"/>
</dbReference>
<feature type="transmembrane region" description="Helical" evidence="16">
    <location>
        <begin position="52"/>
        <end position="68"/>
    </location>
</feature>
<keyword evidence="5 16" id="KW-0813">Transport</keyword>
<evidence type="ECO:0000256" key="11">
    <source>
        <dbReference type="ARBA" id="ARBA00023027"/>
    </source>
</evidence>
<dbReference type="GO" id="GO:0031966">
    <property type="term" value="C:mitochondrial membrane"/>
    <property type="evidence" value="ECO:0007669"/>
    <property type="project" value="UniProtKB-SubCell"/>
</dbReference>
<feature type="transmembrane region" description="Helical" evidence="16">
    <location>
        <begin position="296"/>
        <end position="315"/>
    </location>
</feature>
<dbReference type="GO" id="GO:0042773">
    <property type="term" value="P:ATP synthesis coupled electron transport"/>
    <property type="evidence" value="ECO:0007669"/>
    <property type="project" value="InterPro"/>
</dbReference>
<evidence type="ECO:0000256" key="6">
    <source>
        <dbReference type="ARBA" id="ARBA00022660"/>
    </source>
</evidence>
<comment type="catalytic activity">
    <reaction evidence="15 16">
        <text>a ubiquinone + NADH + 5 H(+)(in) = a ubiquinol + NAD(+) + 4 H(+)(out)</text>
        <dbReference type="Rhea" id="RHEA:29091"/>
        <dbReference type="Rhea" id="RHEA-COMP:9565"/>
        <dbReference type="Rhea" id="RHEA-COMP:9566"/>
        <dbReference type="ChEBI" id="CHEBI:15378"/>
        <dbReference type="ChEBI" id="CHEBI:16389"/>
        <dbReference type="ChEBI" id="CHEBI:17976"/>
        <dbReference type="ChEBI" id="CHEBI:57540"/>
        <dbReference type="ChEBI" id="CHEBI:57945"/>
        <dbReference type="EC" id="7.1.1.2"/>
    </reaction>
</comment>
<dbReference type="PIR" id="S50332">
    <property type="entry name" value="S50332"/>
</dbReference>
<feature type="transmembrane region" description="Helical" evidence="16">
    <location>
        <begin position="105"/>
        <end position="127"/>
    </location>
</feature>
<feature type="transmembrane region" description="Helical" evidence="16">
    <location>
        <begin position="336"/>
        <end position="356"/>
    </location>
</feature>
<keyword evidence="6 16" id="KW-0679">Respiratory chain</keyword>
<keyword evidence="9 16" id="KW-0249">Electron transport</keyword>
<evidence type="ECO:0000259" key="17">
    <source>
        <dbReference type="Pfam" id="PF00361"/>
    </source>
</evidence>
<comment type="similarity">
    <text evidence="2 16">Belongs to the complex I subunit 4 family.</text>
</comment>
<keyword evidence="7 16" id="KW-0812">Transmembrane</keyword>
<feature type="transmembrane region" description="Helical" evidence="16">
    <location>
        <begin position="139"/>
        <end position="158"/>
    </location>
</feature>
<evidence type="ECO:0000256" key="3">
    <source>
        <dbReference type="ARBA" id="ARBA00012944"/>
    </source>
</evidence>
<proteinExistence type="inferred from homology"/>
<comment type="subcellular location">
    <subcellularLocation>
        <location evidence="1 16">Mitochondrion membrane</location>
        <topology evidence="1 16">Multi-pass membrane protein</topology>
    </subcellularLocation>
</comment>
<dbReference type="InterPro" id="IPR001750">
    <property type="entry name" value="ND/Mrp_TM"/>
</dbReference>